<dbReference type="EMBL" id="JACEIK010000708">
    <property type="protein sequence ID" value="MCD7461223.1"/>
    <property type="molecule type" value="Genomic_DNA"/>
</dbReference>
<protein>
    <submittedName>
        <fullName evidence="2">Uncharacterized protein</fullName>
    </submittedName>
</protein>
<organism evidence="2 3">
    <name type="scientific">Datura stramonium</name>
    <name type="common">Jimsonweed</name>
    <name type="synonym">Common thornapple</name>
    <dbReference type="NCBI Taxonomy" id="4076"/>
    <lineage>
        <taxon>Eukaryota</taxon>
        <taxon>Viridiplantae</taxon>
        <taxon>Streptophyta</taxon>
        <taxon>Embryophyta</taxon>
        <taxon>Tracheophyta</taxon>
        <taxon>Spermatophyta</taxon>
        <taxon>Magnoliopsida</taxon>
        <taxon>eudicotyledons</taxon>
        <taxon>Gunneridae</taxon>
        <taxon>Pentapetalae</taxon>
        <taxon>asterids</taxon>
        <taxon>lamiids</taxon>
        <taxon>Solanales</taxon>
        <taxon>Solanaceae</taxon>
        <taxon>Solanoideae</taxon>
        <taxon>Datureae</taxon>
        <taxon>Datura</taxon>
    </lineage>
</organism>
<evidence type="ECO:0000256" key="1">
    <source>
        <dbReference type="SAM" id="MobiDB-lite"/>
    </source>
</evidence>
<feature type="region of interest" description="Disordered" evidence="1">
    <location>
        <begin position="1"/>
        <end position="30"/>
    </location>
</feature>
<feature type="non-terminal residue" evidence="2">
    <location>
        <position position="65"/>
    </location>
</feature>
<name>A0ABS8SR63_DATST</name>
<reference evidence="2 3" key="1">
    <citation type="journal article" date="2021" name="BMC Genomics">
        <title>Datura genome reveals duplications of psychoactive alkaloid biosynthetic genes and high mutation rate following tissue culture.</title>
        <authorList>
            <person name="Rajewski A."/>
            <person name="Carter-House D."/>
            <person name="Stajich J."/>
            <person name="Litt A."/>
        </authorList>
    </citation>
    <scope>NUCLEOTIDE SEQUENCE [LARGE SCALE GENOMIC DNA]</scope>
    <source>
        <strain evidence="2">AR-01</strain>
    </source>
</reference>
<gene>
    <name evidence="2" type="ORF">HAX54_045569</name>
</gene>
<keyword evidence="3" id="KW-1185">Reference proteome</keyword>
<proteinExistence type="predicted"/>
<dbReference type="Proteomes" id="UP000823775">
    <property type="component" value="Unassembled WGS sequence"/>
</dbReference>
<evidence type="ECO:0000313" key="3">
    <source>
        <dbReference type="Proteomes" id="UP000823775"/>
    </source>
</evidence>
<sequence>MALLISPALPNGSSSPAPAPAPATELDEESLTHPLLNSLRRSASNNTSQVAIVGSSVFPIESLDY</sequence>
<comment type="caution">
    <text evidence="2">The sequence shown here is derived from an EMBL/GenBank/DDBJ whole genome shotgun (WGS) entry which is preliminary data.</text>
</comment>
<evidence type="ECO:0000313" key="2">
    <source>
        <dbReference type="EMBL" id="MCD7461223.1"/>
    </source>
</evidence>
<feature type="compositionally biased region" description="Low complexity" evidence="1">
    <location>
        <begin position="1"/>
        <end position="16"/>
    </location>
</feature>
<accession>A0ABS8SR63</accession>